<dbReference type="GO" id="GO:0017001">
    <property type="term" value="P:antibiotic catabolic process"/>
    <property type="evidence" value="ECO:0007669"/>
    <property type="project" value="InterPro"/>
</dbReference>
<evidence type="ECO:0000256" key="5">
    <source>
        <dbReference type="ARBA" id="ARBA00022801"/>
    </source>
</evidence>
<dbReference type="InterPro" id="IPR012338">
    <property type="entry name" value="Beta-lactam/transpept-like"/>
</dbReference>
<evidence type="ECO:0000256" key="4">
    <source>
        <dbReference type="ARBA" id="ARBA00022729"/>
    </source>
</evidence>
<organism evidence="10 11">
    <name type="scientific">Acinetobacter shaoyimingii</name>
    <dbReference type="NCBI Taxonomy" id="2715164"/>
    <lineage>
        <taxon>Bacteria</taxon>
        <taxon>Pseudomonadati</taxon>
        <taxon>Pseudomonadota</taxon>
        <taxon>Gammaproteobacteria</taxon>
        <taxon>Moraxellales</taxon>
        <taxon>Moraxellaceae</taxon>
        <taxon>Acinetobacter</taxon>
    </lineage>
</organism>
<name>A0A6G8RZV5_9GAMM</name>
<evidence type="ECO:0000259" key="9">
    <source>
        <dbReference type="Pfam" id="PF00905"/>
    </source>
</evidence>
<dbReference type="GO" id="GO:0046677">
    <property type="term" value="P:response to antibiotic"/>
    <property type="evidence" value="ECO:0007669"/>
    <property type="project" value="UniProtKB-UniRule"/>
</dbReference>
<dbReference type="Pfam" id="PF00905">
    <property type="entry name" value="Transpeptidase"/>
    <property type="match status" value="1"/>
</dbReference>
<evidence type="ECO:0000256" key="3">
    <source>
        <dbReference type="ARBA" id="ARBA00012865"/>
    </source>
</evidence>
<dbReference type="InterPro" id="IPR001460">
    <property type="entry name" value="PCN-bd_Tpept"/>
</dbReference>
<evidence type="ECO:0000313" key="10">
    <source>
        <dbReference type="EMBL" id="QIO07394.1"/>
    </source>
</evidence>
<dbReference type="NCBIfam" id="NF012161">
    <property type="entry name" value="bla_class_D_main"/>
    <property type="match status" value="1"/>
</dbReference>
<evidence type="ECO:0000256" key="2">
    <source>
        <dbReference type="ARBA" id="ARBA00007898"/>
    </source>
</evidence>
<comment type="similarity">
    <text evidence="2 8">Belongs to the class-D beta-lactamase family.</text>
</comment>
<dbReference type="KEGG" id="asha:G8E00_01115"/>
<keyword evidence="11" id="KW-1185">Reference proteome</keyword>
<keyword evidence="6 8" id="KW-0046">Antibiotic resistance</keyword>
<dbReference type="PROSITE" id="PS00337">
    <property type="entry name" value="BETA_LACTAMASE_D"/>
    <property type="match status" value="1"/>
</dbReference>
<evidence type="ECO:0000256" key="1">
    <source>
        <dbReference type="ARBA" id="ARBA00001526"/>
    </source>
</evidence>
<keyword evidence="5 8" id="KW-0378">Hydrolase</keyword>
<dbReference type="EMBL" id="CP049801">
    <property type="protein sequence ID" value="QIO07394.1"/>
    <property type="molecule type" value="Genomic_DNA"/>
</dbReference>
<comment type="catalytic activity">
    <reaction evidence="1 8">
        <text>a beta-lactam + H2O = a substituted beta-amino acid</text>
        <dbReference type="Rhea" id="RHEA:20401"/>
        <dbReference type="ChEBI" id="CHEBI:15377"/>
        <dbReference type="ChEBI" id="CHEBI:35627"/>
        <dbReference type="ChEBI" id="CHEBI:140347"/>
        <dbReference type="EC" id="3.5.2.6"/>
    </reaction>
</comment>
<dbReference type="InterPro" id="IPR002137">
    <property type="entry name" value="Beta-lactam_class-D_AS"/>
</dbReference>
<evidence type="ECO:0000313" key="11">
    <source>
        <dbReference type="Proteomes" id="UP000502297"/>
    </source>
</evidence>
<dbReference type="Gene3D" id="3.40.710.10">
    <property type="entry name" value="DD-peptidase/beta-lactamase superfamily"/>
    <property type="match status" value="1"/>
</dbReference>
<feature type="active site" description="Acyl-ester intermediate" evidence="7">
    <location>
        <position position="64"/>
    </location>
</feature>
<dbReference type="AlphaFoldDB" id="A0A6G8RZV5"/>
<keyword evidence="4" id="KW-0732">Signal</keyword>
<dbReference type="SUPFAM" id="SSF56601">
    <property type="entry name" value="beta-lactamase/transpeptidase-like"/>
    <property type="match status" value="1"/>
</dbReference>
<sequence>MQHSPLMNAQDVSKSLDDIQVKSNIQQLLNETQSEGVFVIFDGKDYSSYGNALDRAETEFIPASTFKILNALIGLAHGKVTTDEVFKWNGEKRALAIWEKDFTLGQAMAASAVPVYQEVARRIGLTTMQKELSRIGYGNGKVGKQVDRFWLDGPLKITPKQEAYFVYQLAQDHLAFDRSVQKQVKQMLFIEKRGEKKLYAKSGWGNQNDDQVGWYVGWVEQPNGKITAFALNMNMRDGMDVSQRKELTLDILDKLGLYSYLK</sequence>
<evidence type="ECO:0000256" key="6">
    <source>
        <dbReference type="ARBA" id="ARBA00023251"/>
    </source>
</evidence>
<dbReference type="Proteomes" id="UP000502297">
    <property type="component" value="Chromosome"/>
</dbReference>
<proteinExistence type="inferred from homology"/>
<feature type="domain" description="Penicillin-binding protein transpeptidase" evidence="9">
    <location>
        <begin position="52"/>
        <end position="252"/>
    </location>
</feature>
<gene>
    <name evidence="10" type="primary">blaOXA</name>
    <name evidence="10" type="ORF">G8E00_01115</name>
</gene>
<protein>
    <recommendedName>
        <fullName evidence="3 8">Beta-lactamase</fullName>
        <ecNumber evidence="3 8">3.5.2.6</ecNumber>
    </recommendedName>
</protein>
<dbReference type="RefSeq" id="WP_166226349.1">
    <property type="nucleotide sequence ID" value="NZ_CP049801.1"/>
</dbReference>
<dbReference type="EC" id="3.5.2.6" evidence="3 8"/>
<accession>A0A6G8RZV5</accession>
<evidence type="ECO:0000256" key="7">
    <source>
        <dbReference type="PIRSR" id="PIRSR602137-50"/>
    </source>
</evidence>
<dbReference type="GO" id="GO:0008658">
    <property type="term" value="F:penicillin binding"/>
    <property type="evidence" value="ECO:0007669"/>
    <property type="project" value="InterPro"/>
</dbReference>
<feature type="modified residue" description="N6-carboxylysine" evidence="7">
    <location>
        <position position="67"/>
    </location>
</feature>
<dbReference type="GO" id="GO:0008800">
    <property type="term" value="F:beta-lactamase activity"/>
    <property type="evidence" value="ECO:0007669"/>
    <property type="project" value="UniProtKB-UniRule"/>
</dbReference>
<evidence type="ECO:0000256" key="8">
    <source>
        <dbReference type="RuleBase" id="RU361140"/>
    </source>
</evidence>
<reference evidence="10 11" key="1">
    <citation type="submission" date="2020-03" db="EMBL/GenBank/DDBJ databases">
        <authorList>
            <person name="Zhu W."/>
        </authorList>
    </citation>
    <scope>NUCLEOTIDE SEQUENCE [LARGE SCALE GENOMIC DNA]</scope>
    <source>
        <strain evidence="10 11">323-1</strain>
    </source>
</reference>